<name>A0A834ABZ4_9CHIR</name>
<evidence type="ECO:0000313" key="2">
    <source>
        <dbReference type="EMBL" id="KAF6109575.1"/>
    </source>
</evidence>
<sequence length="194" mass="21543">MEEINQEAPPDSHPRDEAHWWTTNHYYHSPSKRGQNVGSGNSMAVEWARREELSAFSSNWTCLTFSPPTGQPTSTLECYSSPARKWLRLSRLARTGAADSSCSRPTHPLLARSLPSPQAIRSAAQLPERFPPPETVGRTVVGSATLGERLLPLHRTPQALESALLSFDRVSEVKGAASHPPQSRQGYLGWRDYQ</sequence>
<evidence type="ECO:0000313" key="3">
    <source>
        <dbReference type="Proteomes" id="UP000664940"/>
    </source>
</evidence>
<gene>
    <name evidence="2" type="ORF">HJG60_010843</name>
</gene>
<proteinExistence type="predicted"/>
<dbReference type="Proteomes" id="UP000664940">
    <property type="component" value="Unassembled WGS sequence"/>
</dbReference>
<reference evidence="2 3" key="1">
    <citation type="journal article" date="2020" name="Nature">
        <title>Six reference-quality genomes reveal evolution of bat adaptations.</title>
        <authorList>
            <person name="Jebb D."/>
            <person name="Huang Z."/>
            <person name="Pippel M."/>
            <person name="Hughes G.M."/>
            <person name="Lavrichenko K."/>
            <person name="Devanna P."/>
            <person name="Winkler S."/>
            <person name="Jermiin L.S."/>
            <person name="Skirmuntt E.C."/>
            <person name="Katzourakis A."/>
            <person name="Burkitt-Gray L."/>
            <person name="Ray D.A."/>
            <person name="Sullivan K.A.M."/>
            <person name="Roscito J.G."/>
            <person name="Kirilenko B.M."/>
            <person name="Davalos L.M."/>
            <person name="Corthals A.P."/>
            <person name="Power M.L."/>
            <person name="Jones G."/>
            <person name="Ransome R.D."/>
            <person name="Dechmann D.K.N."/>
            <person name="Locatelli A.G."/>
            <person name="Puechmaille S.J."/>
            <person name="Fedrigo O."/>
            <person name="Jarvis E.D."/>
            <person name="Hiller M."/>
            <person name="Vernes S.C."/>
            <person name="Myers E.W."/>
            <person name="Teeling E.C."/>
        </authorList>
    </citation>
    <scope>NUCLEOTIDE SEQUENCE [LARGE SCALE GENOMIC DNA]</scope>
    <source>
        <strain evidence="2">Bat1K_MPI-CBG_1</strain>
    </source>
</reference>
<accession>A0A834ABZ4</accession>
<evidence type="ECO:0000256" key="1">
    <source>
        <dbReference type="SAM" id="MobiDB-lite"/>
    </source>
</evidence>
<feature type="region of interest" description="Disordered" evidence="1">
    <location>
        <begin position="172"/>
        <end position="194"/>
    </location>
</feature>
<organism evidence="2 3">
    <name type="scientific">Phyllostomus discolor</name>
    <name type="common">pale spear-nosed bat</name>
    <dbReference type="NCBI Taxonomy" id="89673"/>
    <lineage>
        <taxon>Eukaryota</taxon>
        <taxon>Metazoa</taxon>
        <taxon>Chordata</taxon>
        <taxon>Craniata</taxon>
        <taxon>Vertebrata</taxon>
        <taxon>Euteleostomi</taxon>
        <taxon>Mammalia</taxon>
        <taxon>Eutheria</taxon>
        <taxon>Laurasiatheria</taxon>
        <taxon>Chiroptera</taxon>
        <taxon>Yangochiroptera</taxon>
        <taxon>Phyllostomidae</taxon>
        <taxon>Phyllostominae</taxon>
        <taxon>Phyllostomus</taxon>
    </lineage>
</organism>
<comment type="caution">
    <text evidence="2">The sequence shown here is derived from an EMBL/GenBank/DDBJ whole genome shotgun (WGS) entry which is preliminary data.</text>
</comment>
<dbReference type="EMBL" id="JABVXQ010000005">
    <property type="protein sequence ID" value="KAF6109575.1"/>
    <property type="molecule type" value="Genomic_DNA"/>
</dbReference>
<protein>
    <submittedName>
        <fullName evidence="2">Uncharacterized protein</fullName>
    </submittedName>
</protein>
<dbReference type="AlphaFoldDB" id="A0A834ABZ4"/>